<reference evidence="1" key="1">
    <citation type="journal article" date="2022" name="Front. Microbiol.">
        <title>Mirubactin C rescues the lethal effect of cell wall biosynthesis mutations in Bacillus subtilis.</title>
        <authorList>
            <person name="Kepplinger B."/>
            <person name="Wen X."/>
            <person name="Tyler A.R."/>
            <person name="Kim B.Y."/>
            <person name="Brown J."/>
            <person name="Banks P."/>
            <person name="Dashti Y."/>
            <person name="Mackenzie E.S."/>
            <person name="Wills C."/>
            <person name="Kawai Y."/>
            <person name="Waldron K.J."/>
            <person name="Allenby N.E.E."/>
            <person name="Wu L.J."/>
            <person name="Hall M.J."/>
            <person name="Errington J."/>
        </authorList>
    </citation>
    <scope>NUCLEOTIDE SEQUENCE</scope>
    <source>
        <strain evidence="1">MDA8-470</strain>
    </source>
</reference>
<organism evidence="1 2">
    <name type="scientific">Streptomyces drozdowiczii</name>
    <dbReference type="NCBI Taxonomy" id="202862"/>
    <lineage>
        <taxon>Bacteria</taxon>
        <taxon>Bacillati</taxon>
        <taxon>Actinomycetota</taxon>
        <taxon>Actinomycetes</taxon>
        <taxon>Kitasatosporales</taxon>
        <taxon>Streptomycetaceae</taxon>
        <taxon>Streptomyces</taxon>
    </lineage>
</organism>
<dbReference type="EMBL" id="CP098740">
    <property type="protein sequence ID" value="UZK53709.1"/>
    <property type="molecule type" value="Genomic_DNA"/>
</dbReference>
<sequence>MTGTTTDGVSGRAHRVGAFATRFDNAEDMVRADAYFRAEMERTGEDAIETPIEDVLGPDAYDRFTGYYRDPANIDKFKPVDFEGGTIRPVYHLMPNGKYRLHTMYANPAPGRYP</sequence>
<protein>
    <submittedName>
        <fullName evidence="1">Uncharacterized protein</fullName>
    </submittedName>
</protein>
<accession>A0ABY6PNE8</accession>
<proteinExistence type="predicted"/>
<keyword evidence="2" id="KW-1185">Reference proteome</keyword>
<gene>
    <name evidence="1" type="ORF">NEH16_05695</name>
</gene>
<dbReference type="Proteomes" id="UP001164963">
    <property type="component" value="Chromosome"/>
</dbReference>
<name>A0ABY6PNE8_9ACTN</name>
<dbReference type="RefSeq" id="WP_265539774.1">
    <property type="nucleotide sequence ID" value="NZ_CP098740.1"/>
</dbReference>
<evidence type="ECO:0000313" key="2">
    <source>
        <dbReference type="Proteomes" id="UP001164963"/>
    </source>
</evidence>
<evidence type="ECO:0000313" key="1">
    <source>
        <dbReference type="EMBL" id="UZK53709.1"/>
    </source>
</evidence>